<dbReference type="RefSeq" id="WP_094049383.1">
    <property type="nucleotide sequence ID" value="NZ_CP022535.1"/>
</dbReference>
<dbReference type="InterPro" id="IPR047641">
    <property type="entry name" value="ABC_transpr_MalK/UgpC-like"/>
</dbReference>
<dbReference type="EMBL" id="CP022535">
    <property type="protein sequence ID" value="ASP28547.1"/>
    <property type="molecule type" value="Genomic_DNA"/>
</dbReference>
<dbReference type="KEGG" id="scou:SCORR_v1c07750"/>
<sequence>MSIKLRNVTIDYGNFVAVNNLSMDIKTGELVSLLGPSGCGKSTTLNAIAGLIQITSGQILFDGIDVTHKSTQSRNIGLVFQNYALYPHLTVFQNIAFPLYQSKSFKNNVKKINNDINLKSKILKVAKHNKNIFVKINTVTSKIKIDIKEIRNALSSIEDWLITKSSVYINGFIDNLYNDNFEVFKNKQFSYLLDKVKLIYWQEYKNIFVNIFNDFNEELLKLDKNNEYYKQVNEIIKMIIKGINFDIKAFINSNIVLFKKALKSHMKSIESEISLAKTNAKQKGETFHFILSDEEYLLKQKEFDLKCEEFKVELVNEINSKIKLNIAKGAIDNIIDIIVNTKEELAFSTEEILQLQQETQLTTFKKEVRKAVEEVSERVEIQSQLFKKPAELSGGQQQRVAIARSIVKKPKILLLDEPLSNLDAKLRVSTREWIKKFQMETGITTVFVTHDQEEALSISDKIYVMSKGNLQQGDIPVNIYEKPSNLFVANFIGTPSMNFMENRINDRGEILINGKKMNSISRMRNRDVIIGIRPEHIRISQDTSTNDFLNDEEYETEIISYELLGKTNYVKLKFGDDVISVVFDSRLLTKLEYNQKLKISFLRNHLYIFSKDDDRKLLEVI</sequence>
<dbReference type="Pfam" id="PF00005">
    <property type="entry name" value="ABC_tran"/>
    <property type="match status" value="2"/>
</dbReference>
<keyword evidence="1" id="KW-0813">Transport</keyword>
<dbReference type="Gene3D" id="3.40.50.300">
    <property type="entry name" value="P-loop containing nucleotide triphosphate hydrolases"/>
    <property type="match status" value="2"/>
</dbReference>
<proteinExistence type="predicted"/>
<accession>A0A222EPU5</accession>
<dbReference type="InterPro" id="IPR008995">
    <property type="entry name" value="Mo/tungstate-bd_C_term_dom"/>
</dbReference>
<dbReference type="InterPro" id="IPR017871">
    <property type="entry name" value="ABC_transporter-like_CS"/>
</dbReference>
<protein>
    <submittedName>
        <fullName evidence="5">Sugar ABC transporter ATP-binding protein</fullName>
    </submittedName>
</protein>
<dbReference type="Proteomes" id="UP000203229">
    <property type="component" value="Chromosome"/>
</dbReference>
<feature type="domain" description="ABC transporter" evidence="4">
    <location>
        <begin position="3"/>
        <end position="492"/>
    </location>
</feature>
<dbReference type="GO" id="GO:0005524">
    <property type="term" value="F:ATP binding"/>
    <property type="evidence" value="ECO:0007669"/>
    <property type="project" value="UniProtKB-KW"/>
</dbReference>
<dbReference type="OrthoDB" id="9784450at2"/>
<evidence type="ECO:0000313" key="6">
    <source>
        <dbReference type="Proteomes" id="UP000203229"/>
    </source>
</evidence>
<dbReference type="InterPro" id="IPR040582">
    <property type="entry name" value="OB_MalK-like"/>
</dbReference>
<dbReference type="GO" id="GO:0016887">
    <property type="term" value="F:ATP hydrolysis activity"/>
    <property type="evidence" value="ECO:0007669"/>
    <property type="project" value="InterPro"/>
</dbReference>
<dbReference type="GO" id="GO:0055052">
    <property type="term" value="C:ATP-binding cassette (ABC) transporter complex, substrate-binding subunit-containing"/>
    <property type="evidence" value="ECO:0007669"/>
    <property type="project" value="TreeGrafter"/>
</dbReference>
<evidence type="ECO:0000259" key="4">
    <source>
        <dbReference type="PROSITE" id="PS50893"/>
    </source>
</evidence>
<organism evidence="5 6">
    <name type="scientific">Spiroplasma corruscae</name>
    <dbReference type="NCBI Taxonomy" id="216934"/>
    <lineage>
        <taxon>Bacteria</taxon>
        <taxon>Bacillati</taxon>
        <taxon>Mycoplasmatota</taxon>
        <taxon>Mollicutes</taxon>
        <taxon>Entomoplasmatales</taxon>
        <taxon>Spiroplasmataceae</taxon>
        <taxon>Spiroplasma</taxon>
    </lineage>
</organism>
<dbReference type="PROSITE" id="PS00211">
    <property type="entry name" value="ABC_TRANSPORTER_1"/>
    <property type="match status" value="1"/>
</dbReference>
<gene>
    <name evidence="5" type="ORF">SCORR_v1c07750</name>
</gene>
<keyword evidence="2" id="KW-0547">Nucleotide-binding</keyword>
<name>A0A222EPU5_9MOLU</name>
<dbReference type="SMART" id="SM00382">
    <property type="entry name" value="AAA"/>
    <property type="match status" value="1"/>
</dbReference>
<evidence type="ECO:0000256" key="3">
    <source>
        <dbReference type="ARBA" id="ARBA00022840"/>
    </source>
</evidence>
<keyword evidence="3 5" id="KW-0067">ATP-binding</keyword>
<dbReference type="PANTHER" id="PTHR43875">
    <property type="entry name" value="MALTODEXTRIN IMPORT ATP-BINDING PROTEIN MSMX"/>
    <property type="match status" value="1"/>
</dbReference>
<dbReference type="SUPFAM" id="SSF50331">
    <property type="entry name" value="MOP-like"/>
    <property type="match status" value="1"/>
</dbReference>
<dbReference type="InterPro" id="IPR012340">
    <property type="entry name" value="NA-bd_OB-fold"/>
</dbReference>
<evidence type="ECO:0000256" key="2">
    <source>
        <dbReference type="ARBA" id="ARBA00022741"/>
    </source>
</evidence>
<dbReference type="InterPro" id="IPR003439">
    <property type="entry name" value="ABC_transporter-like_ATP-bd"/>
</dbReference>
<dbReference type="PANTHER" id="PTHR43875:SF1">
    <property type="entry name" value="OSMOPROTECTIVE COMPOUNDS UPTAKE ATP-BINDING PROTEIN GGTA"/>
    <property type="match status" value="1"/>
</dbReference>
<dbReference type="Gene3D" id="2.40.50.140">
    <property type="entry name" value="Nucleic acid-binding proteins"/>
    <property type="match status" value="1"/>
</dbReference>
<dbReference type="SUPFAM" id="SSF52540">
    <property type="entry name" value="P-loop containing nucleoside triphosphate hydrolases"/>
    <property type="match status" value="1"/>
</dbReference>
<evidence type="ECO:0000256" key="1">
    <source>
        <dbReference type="ARBA" id="ARBA00022448"/>
    </source>
</evidence>
<dbReference type="InterPro" id="IPR003593">
    <property type="entry name" value="AAA+_ATPase"/>
</dbReference>
<reference evidence="5 6" key="1">
    <citation type="submission" date="2017-07" db="EMBL/GenBank/DDBJ databases">
        <title>Complete genome sequence of Spiroplasma corruscae EC-1 (DSM 19793).</title>
        <authorList>
            <person name="Tsai Y.-M."/>
            <person name="Lo W.-S."/>
            <person name="Kuo C.-H."/>
        </authorList>
    </citation>
    <scope>NUCLEOTIDE SEQUENCE [LARGE SCALE GENOMIC DNA]</scope>
    <source>
        <strain evidence="5 6">EC-1</strain>
    </source>
</reference>
<evidence type="ECO:0000313" key="5">
    <source>
        <dbReference type="EMBL" id="ASP28547.1"/>
    </source>
</evidence>
<dbReference type="Pfam" id="PF17912">
    <property type="entry name" value="OB_MalK"/>
    <property type="match status" value="1"/>
</dbReference>
<dbReference type="AlphaFoldDB" id="A0A222EPU5"/>
<keyword evidence="6" id="KW-1185">Reference proteome</keyword>
<dbReference type="InterPro" id="IPR027417">
    <property type="entry name" value="P-loop_NTPase"/>
</dbReference>
<dbReference type="Gene3D" id="2.40.50.100">
    <property type="match status" value="1"/>
</dbReference>
<dbReference type="PROSITE" id="PS50893">
    <property type="entry name" value="ABC_TRANSPORTER_2"/>
    <property type="match status" value="1"/>
</dbReference>